<dbReference type="EMBL" id="JAMXIB010000003">
    <property type="protein sequence ID" value="MCO5724226.1"/>
    <property type="molecule type" value="Genomic_DNA"/>
</dbReference>
<comment type="caution">
    <text evidence="1">The sequence shown here is derived from an EMBL/GenBank/DDBJ whole genome shotgun (WGS) entry which is preliminary data.</text>
</comment>
<reference evidence="1 2" key="1">
    <citation type="submission" date="2022-06" db="EMBL/GenBank/DDBJ databases">
        <authorList>
            <person name="Xuan X."/>
        </authorList>
    </citation>
    <scope>NUCLEOTIDE SEQUENCE [LARGE SCALE GENOMIC DNA]</scope>
    <source>
        <strain evidence="1 2">2V75</strain>
    </source>
</reference>
<name>A0ABT1AWG6_9FLAO</name>
<gene>
    <name evidence="1" type="ORF">NG653_05130</name>
</gene>
<keyword evidence="2" id="KW-1185">Reference proteome</keyword>
<dbReference type="RefSeq" id="WP_252740607.1">
    <property type="nucleotide sequence ID" value="NZ_JAMXIB010000003.1"/>
</dbReference>
<organism evidence="1 2">
    <name type="scientific">Robiginitalea marina</name>
    <dbReference type="NCBI Taxonomy" id="2954105"/>
    <lineage>
        <taxon>Bacteria</taxon>
        <taxon>Pseudomonadati</taxon>
        <taxon>Bacteroidota</taxon>
        <taxon>Flavobacteriia</taxon>
        <taxon>Flavobacteriales</taxon>
        <taxon>Flavobacteriaceae</taxon>
        <taxon>Robiginitalea</taxon>
    </lineage>
</organism>
<dbReference type="Proteomes" id="UP001206312">
    <property type="component" value="Unassembled WGS sequence"/>
</dbReference>
<evidence type="ECO:0008006" key="3">
    <source>
        <dbReference type="Google" id="ProtNLM"/>
    </source>
</evidence>
<evidence type="ECO:0000313" key="2">
    <source>
        <dbReference type="Proteomes" id="UP001206312"/>
    </source>
</evidence>
<proteinExistence type="predicted"/>
<sequence>MWNKLNLIVAALVLAGCQTGSSTKEQDFFQLSLKLKTCAQDEFQLFYLDQKTDTFSDNQRLRIPVSPSDSFQEILFQVPIDYYPPRFRIDLGEHRQTCFLEVDTIEIKFRHKKIIIPPRAIQRYFDSNIYMELEDSIIRRFPVKGRYDPILFSSPLLEKEMYLRFQLEN</sequence>
<dbReference type="PROSITE" id="PS51257">
    <property type="entry name" value="PROKAR_LIPOPROTEIN"/>
    <property type="match status" value="1"/>
</dbReference>
<protein>
    <recommendedName>
        <fullName evidence="3">Lipoprotein</fullName>
    </recommendedName>
</protein>
<evidence type="ECO:0000313" key="1">
    <source>
        <dbReference type="EMBL" id="MCO5724226.1"/>
    </source>
</evidence>
<accession>A0ABT1AWG6</accession>